<accession>A0A1I5Z090</accession>
<gene>
    <name evidence="4" type="ORF">SAMN04487928_1682</name>
</gene>
<evidence type="ECO:0000256" key="2">
    <source>
        <dbReference type="SAM" id="MobiDB-lite"/>
    </source>
</evidence>
<evidence type="ECO:0000313" key="4">
    <source>
        <dbReference type="EMBL" id="SFQ49735.1"/>
    </source>
</evidence>
<feature type="compositionally biased region" description="Polar residues" evidence="2">
    <location>
        <begin position="145"/>
        <end position="154"/>
    </location>
</feature>
<keyword evidence="1" id="KW-0175">Coiled coil</keyword>
<dbReference type="PANTHER" id="PTHR33678">
    <property type="entry name" value="BLL1576 PROTEIN"/>
    <property type="match status" value="1"/>
</dbReference>
<evidence type="ECO:0000256" key="1">
    <source>
        <dbReference type="SAM" id="Coils"/>
    </source>
</evidence>
<proteinExistence type="predicted"/>
<feature type="compositionally biased region" description="Basic and acidic residues" evidence="2">
    <location>
        <begin position="187"/>
        <end position="201"/>
    </location>
</feature>
<evidence type="ECO:0000259" key="3">
    <source>
        <dbReference type="Pfam" id="PF03050"/>
    </source>
</evidence>
<dbReference type="PANTHER" id="PTHR33678:SF2">
    <property type="match status" value="1"/>
</dbReference>
<sequence>MKLSEYIWFLKYRNSILRRQVESYQNGNAFNSLRDDYEAIIHKKNIQIKMLERDVAKAQNETISSRKAWSEVFDDLEKEHKKEIDEKDREIARLKERVLEVERQRDAALDKSRDKQREIYRIGIELEEEKGKNQKLTAQVNKDFENSSIPSSLQGPGRKKIPNARVKTDKKRGGQPGHKGHFLKPLKPTETHMLPDPEKYTSDPDYYATGKVIRRQKIEIVLGIRVNEYTAREFRSRINGSRVHAEFPNGYVNKVNYDSSVKALAFFLSNECNVSCGKIKQLLCDLSEGRLQMSEATINGLSEEFSSKTESEKRDIITRVMTSPVVNTDFTNANVDGKSKHVLIIASPSRNAAMFIARDNKGHKGIKGTPLENYVGTMVHDHATEFYKYGMKHQECSQHNCRYAIGSIENEPHLKWNKKMHKLVQKMLHYRNSLGPEDDLDKKKVAALERQYDKILELAEKEYLDNPPSDYYREGYNLFKRLVKYKESELLFLHDKAVPANNSLAERLARVFKRKQKQMMVFRSRDNFEYVCDSLGILYTLKFEEGNLYNRVTDIFDRKRYRKKKKKKVEEADVSA</sequence>
<feature type="domain" description="Transposase IS66 central" evidence="3">
    <location>
        <begin position="290"/>
        <end position="525"/>
    </location>
</feature>
<feature type="region of interest" description="Disordered" evidence="2">
    <location>
        <begin position="145"/>
        <end position="201"/>
    </location>
</feature>
<keyword evidence="5" id="KW-1185">Reference proteome</keyword>
<dbReference type="AlphaFoldDB" id="A0A1I5Z090"/>
<dbReference type="InterPro" id="IPR052344">
    <property type="entry name" value="Transposase-related"/>
</dbReference>
<feature type="coiled-coil region" evidence="1">
    <location>
        <begin position="34"/>
        <end position="111"/>
    </location>
</feature>
<protein>
    <submittedName>
        <fullName evidence="4">Transposase IS66 family protein</fullName>
    </submittedName>
</protein>
<dbReference type="OrthoDB" id="2051688at2"/>
<organism evidence="4 5">
    <name type="scientific">Butyrivibrio proteoclasticus</name>
    <dbReference type="NCBI Taxonomy" id="43305"/>
    <lineage>
        <taxon>Bacteria</taxon>
        <taxon>Bacillati</taxon>
        <taxon>Bacillota</taxon>
        <taxon>Clostridia</taxon>
        <taxon>Lachnospirales</taxon>
        <taxon>Lachnospiraceae</taxon>
        <taxon>Butyrivibrio</taxon>
    </lineage>
</organism>
<reference evidence="5" key="1">
    <citation type="submission" date="2016-10" db="EMBL/GenBank/DDBJ databases">
        <authorList>
            <person name="Varghese N."/>
            <person name="Submissions S."/>
        </authorList>
    </citation>
    <scope>NUCLEOTIDE SEQUENCE [LARGE SCALE GENOMIC DNA]</scope>
    <source>
        <strain evidence="5">P18</strain>
    </source>
</reference>
<dbReference type="RefSeq" id="WP_074892237.1">
    <property type="nucleotide sequence ID" value="NZ_FOXO01000068.1"/>
</dbReference>
<name>A0A1I5Z090_9FIRM</name>
<evidence type="ECO:0000313" key="5">
    <source>
        <dbReference type="Proteomes" id="UP000182624"/>
    </source>
</evidence>
<dbReference type="InterPro" id="IPR004291">
    <property type="entry name" value="Transposase_IS66_central"/>
</dbReference>
<dbReference type="Proteomes" id="UP000182624">
    <property type="component" value="Unassembled WGS sequence"/>
</dbReference>
<dbReference type="EMBL" id="FOXO01000068">
    <property type="protein sequence ID" value="SFQ49735.1"/>
    <property type="molecule type" value="Genomic_DNA"/>
</dbReference>
<dbReference type="Pfam" id="PF03050">
    <property type="entry name" value="DDE_Tnp_IS66"/>
    <property type="match status" value="1"/>
</dbReference>